<sequence length="140" mass="16338">MNQSEIRANIEKILEGSHIGTMATVKSNKPHSRYMTFFNRELTLFTPTAKDTDKIEEIEGNPYTHIIIGYEGDGFGDEYIEYEGKVRFNHSEELKKKLWNDDMKIYFEGPTDPNYTLLEIHPINIRLMNKKGEPPKELEI</sequence>
<dbReference type="Pfam" id="PF01243">
    <property type="entry name" value="PNPOx_N"/>
    <property type="match status" value="1"/>
</dbReference>
<dbReference type="SUPFAM" id="SSF50475">
    <property type="entry name" value="FMN-binding split barrel"/>
    <property type="match status" value="1"/>
</dbReference>
<dbReference type="RefSeq" id="WP_184249637.1">
    <property type="nucleotide sequence ID" value="NZ_BAAACU010000015.1"/>
</dbReference>
<dbReference type="InterPro" id="IPR012349">
    <property type="entry name" value="Split_barrel_FMN-bd"/>
</dbReference>
<dbReference type="Gene3D" id="2.30.110.10">
    <property type="entry name" value="Electron Transport, Fmn-binding Protein, Chain A"/>
    <property type="match status" value="1"/>
</dbReference>
<evidence type="ECO:0000313" key="2">
    <source>
        <dbReference type="EMBL" id="MBB6513808.1"/>
    </source>
</evidence>
<reference evidence="2 3" key="1">
    <citation type="submission" date="2020-08" db="EMBL/GenBank/DDBJ databases">
        <title>Genomic Encyclopedia of Type Strains, Phase IV (KMG-IV): sequencing the most valuable type-strain genomes for metagenomic binning, comparative biology and taxonomic classification.</title>
        <authorList>
            <person name="Goeker M."/>
        </authorList>
    </citation>
    <scope>NUCLEOTIDE SEQUENCE [LARGE SCALE GENOMIC DNA]</scope>
    <source>
        <strain evidence="2 3">DSM 11805</strain>
    </source>
</reference>
<feature type="domain" description="Pyridoxamine 5'-phosphate oxidase N-terminal" evidence="1">
    <location>
        <begin position="8"/>
        <end position="128"/>
    </location>
</feature>
<dbReference type="Proteomes" id="UP000572212">
    <property type="component" value="Unassembled WGS sequence"/>
</dbReference>
<name>A0A841RTE1_9BACI</name>
<evidence type="ECO:0000259" key="1">
    <source>
        <dbReference type="Pfam" id="PF01243"/>
    </source>
</evidence>
<organism evidence="2 3">
    <name type="scientific">Gracilibacillus halotolerans</name>
    <dbReference type="NCBI Taxonomy" id="74386"/>
    <lineage>
        <taxon>Bacteria</taxon>
        <taxon>Bacillati</taxon>
        <taxon>Bacillota</taxon>
        <taxon>Bacilli</taxon>
        <taxon>Bacillales</taxon>
        <taxon>Bacillaceae</taxon>
        <taxon>Gracilibacillus</taxon>
    </lineage>
</organism>
<dbReference type="InterPro" id="IPR011576">
    <property type="entry name" value="Pyridox_Oxase_N"/>
</dbReference>
<dbReference type="EMBL" id="JACHON010000017">
    <property type="protein sequence ID" value="MBB6513808.1"/>
    <property type="molecule type" value="Genomic_DNA"/>
</dbReference>
<dbReference type="PANTHER" id="PTHR34818:SF1">
    <property type="entry name" value="PROTEIN BLI-3"/>
    <property type="match status" value="1"/>
</dbReference>
<accession>A0A841RTE1</accession>
<proteinExistence type="predicted"/>
<gene>
    <name evidence="2" type="ORF">GGQ92_002627</name>
</gene>
<comment type="caution">
    <text evidence="2">The sequence shown here is derived from an EMBL/GenBank/DDBJ whole genome shotgun (WGS) entry which is preliminary data.</text>
</comment>
<protein>
    <submittedName>
        <fullName evidence="2">General stress protein 26</fullName>
    </submittedName>
</protein>
<dbReference type="PANTHER" id="PTHR34818">
    <property type="entry name" value="PROTEIN BLI-3"/>
    <property type="match status" value="1"/>
</dbReference>
<dbReference type="InterPro" id="IPR052917">
    <property type="entry name" value="Stress-Dev_Protein"/>
</dbReference>
<dbReference type="AlphaFoldDB" id="A0A841RTE1"/>
<keyword evidence="3" id="KW-1185">Reference proteome</keyword>
<evidence type="ECO:0000313" key="3">
    <source>
        <dbReference type="Proteomes" id="UP000572212"/>
    </source>
</evidence>